<evidence type="ECO:0000256" key="4">
    <source>
        <dbReference type="ARBA" id="ARBA00023163"/>
    </source>
</evidence>
<dbReference type="InterPro" id="IPR016032">
    <property type="entry name" value="Sig_transdc_resp-reg_C-effctor"/>
</dbReference>
<evidence type="ECO:0000256" key="1">
    <source>
        <dbReference type="ARBA" id="ARBA00022553"/>
    </source>
</evidence>
<dbReference type="PANTHER" id="PTHR43214">
    <property type="entry name" value="TWO-COMPONENT RESPONSE REGULATOR"/>
    <property type="match status" value="1"/>
</dbReference>
<evidence type="ECO:0000256" key="5">
    <source>
        <dbReference type="PROSITE-ProRule" id="PRU00169"/>
    </source>
</evidence>
<keyword evidence="1 5" id="KW-0597">Phosphoprotein</keyword>
<feature type="domain" description="Response regulatory" evidence="7">
    <location>
        <begin position="3"/>
        <end position="121"/>
    </location>
</feature>
<keyword evidence="2" id="KW-0805">Transcription regulation</keyword>
<protein>
    <submittedName>
        <fullName evidence="8">DNA-binding response regulator</fullName>
    </submittedName>
</protein>
<evidence type="ECO:0000313" key="9">
    <source>
        <dbReference type="Proteomes" id="UP000280819"/>
    </source>
</evidence>
<keyword evidence="3 8" id="KW-0238">DNA-binding</keyword>
<dbReference type="InterPro" id="IPR011006">
    <property type="entry name" value="CheY-like_superfamily"/>
</dbReference>
<dbReference type="GO" id="GO:0006355">
    <property type="term" value="P:regulation of DNA-templated transcription"/>
    <property type="evidence" value="ECO:0007669"/>
    <property type="project" value="InterPro"/>
</dbReference>
<gene>
    <name evidence="8" type="ORF">EII34_15385</name>
</gene>
<accession>A0A3P1T148</accession>
<dbReference type="GO" id="GO:0003677">
    <property type="term" value="F:DNA binding"/>
    <property type="evidence" value="ECO:0007669"/>
    <property type="project" value="UniProtKB-KW"/>
</dbReference>
<dbReference type="Gene3D" id="3.40.50.2300">
    <property type="match status" value="1"/>
</dbReference>
<keyword evidence="4" id="KW-0804">Transcription</keyword>
<organism evidence="8 9">
    <name type="scientific">Arachnia propionica</name>
    <dbReference type="NCBI Taxonomy" id="1750"/>
    <lineage>
        <taxon>Bacteria</taxon>
        <taxon>Bacillati</taxon>
        <taxon>Actinomycetota</taxon>
        <taxon>Actinomycetes</taxon>
        <taxon>Propionibacteriales</taxon>
        <taxon>Propionibacteriaceae</taxon>
        <taxon>Arachnia</taxon>
    </lineage>
</organism>
<dbReference type="Proteomes" id="UP000280819">
    <property type="component" value="Unassembled WGS sequence"/>
</dbReference>
<dbReference type="EMBL" id="RQZG01000028">
    <property type="protein sequence ID" value="RRD03120.1"/>
    <property type="molecule type" value="Genomic_DNA"/>
</dbReference>
<dbReference type="PROSITE" id="PS50043">
    <property type="entry name" value="HTH_LUXR_2"/>
    <property type="match status" value="1"/>
</dbReference>
<reference evidence="8 9" key="1">
    <citation type="submission" date="2018-11" db="EMBL/GenBank/DDBJ databases">
        <title>Genomes From Bacteria Associated with the Canine Oral Cavity: a Test Case for Automated Genome-Based Taxonomic Assignment.</title>
        <authorList>
            <person name="Coil D.A."/>
            <person name="Jospin G."/>
            <person name="Darling A.E."/>
            <person name="Wallis C."/>
            <person name="Davis I.J."/>
            <person name="Harris S."/>
            <person name="Eisen J.A."/>
            <person name="Holcombe L.J."/>
            <person name="O'Flynn C."/>
        </authorList>
    </citation>
    <scope>NUCLEOTIDE SEQUENCE [LARGE SCALE GENOMIC DNA]</scope>
    <source>
        <strain evidence="8 9">OH887_COT-365</strain>
    </source>
</reference>
<dbReference type="PROSITE" id="PS50110">
    <property type="entry name" value="RESPONSE_REGULATORY"/>
    <property type="match status" value="1"/>
</dbReference>
<dbReference type="PRINTS" id="PR00038">
    <property type="entry name" value="HTHLUXR"/>
</dbReference>
<evidence type="ECO:0000313" key="8">
    <source>
        <dbReference type="EMBL" id="RRD03120.1"/>
    </source>
</evidence>
<evidence type="ECO:0000256" key="3">
    <source>
        <dbReference type="ARBA" id="ARBA00023125"/>
    </source>
</evidence>
<dbReference type="InterPro" id="IPR000792">
    <property type="entry name" value="Tscrpt_reg_LuxR_C"/>
</dbReference>
<dbReference type="SMART" id="SM00448">
    <property type="entry name" value="REC"/>
    <property type="match status" value="1"/>
</dbReference>
<evidence type="ECO:0000256" key="2">
    <source>
        <dbReference type="ARBA" id="ARBA00023015"/>
    </source>
</evidence>
<proteinExistence type="predicted"/>
<dbReference type="CDD" id="cd06170">
    <property type="entry name" value="LuxR_C_like"/>
    <property type="match status" value="1"/>
</dbReference>
<dbReference type="OrthoDB" id="9808843at2"/>
<dbReference type="AlphaFoldDB" id="A0A3P1T148"/>
<comment type="caution">
    <text evidence="8">The sequence shown here is derived from an EMBL/GenBank/DDBJ whole genome shotgun (WGS) entry which is preliminary data.</text>
</comment>
<feature type="domain" description="HTH luxR-type" evidence="6">
    <location>
        <begin position="144"/>
        <end position="209"/>
    </location>
</feature>
<sequence length="212" mass="23209">MIEVVVADDQALLRRSLAMMLDAEPDISVVGEAADGVEALEVVRRRVPDVVLLDVRMPRLDGLAVTEEIVADPALARVRVCVLTMFELDEYVFRALRAGAGGFLLKDTDPDVLAATVRRIHSGEQALSPSVLRRVVAKAVDRSRPSPPEVLTPREVEVLTLIGRGLNNAEIERELFISKGTVKTHVSHLLTKLGARDRPQLVIAAWESGLVR</sequence>
<dbReference type="SMART" id="SM00421">
    <property type="entry name" value="HTH_LUXR"/>
    <property type="match status" value="1"/>
</dbReference>
<feature type="modified residue" description="4-aspartylphosphate" evidence="5">
    <location>
        <position position="54"/>
    </location>
</feature>
<name>A0A3P1T148_9ACTN</name>
<evidence type="ECO:0000259" key="7">
    <source>
        <dbReference type="PROSITE" id="PS50110"/>
    </source>
</evidence>
<dbReference type="RefSeq" id="WP_124846053.1">
    <property type="nucleotide sequence ID" value="NZ_JAUNKP010000039.1"/>
</dbReference>
<dbReference type="Pfam" id="PF00196">
    <property type="entry name" value="GerE"/>
    <property type="match status" value="1"/>
</dbReference>
<evidence type="ECO:0000259" key="6">
    <source>
        <dbReference type="PROSITE" id="PS50043"/>
    </source>
</evidence>
<dbReference type="InterPro" id="IPR001789">
    <property type="entry name" value="Sig_transdc_resp-reg_receiver"/>
</dbReference>
<dbReference type="Pfam" id="PF00072">
    <property type="entry name" value="Response_reg"/>
    <property type="match status" value="1"/>
</dbReference>
<dbReference type="CDD" id="cd17535">
    <property type="entry name" value="REC_NarL-like"/>
    <property type="match status" value="1"/>
</dbReference>
<dbReference type="SUPFAM" id="SSF52172">
    <property type="entry name" value="CheY-like"/>
    <property type="match status" value="1"/>
</dbReference>
<dbReference type="SUPFAM" id="SSF46894">
    <property type="entry name" value="C-terminal effector domain of the bipartite response regulators"/>
    <property type="match status" value="1"/>
</dbReference>
<dbReference type="PANTHER" id="PTHR43214:SF24">
    <property type="entry name" value="TRANSCRIPTIONAL REGULATORY PROTEIN NARL-RELATED"/>
    <property type="match status" value="1"/>
</dbReference>
<dbReference type="InterPro" id="IPR058245">
    <property type="entry name" value="NreC/VraR/RcsB-like_REC"/>
</dbReference>
<dbReference type="GO" id="GO:0000160">
    <property type="term" value="P:phosphorelay signal transduction system"/>
    <property type="evidence" value="ECO:0007669"/>
    <property type="project" value="InterPro"/>
</dbReference>
<dbReference type="InterPro" id="IPR039420">
    <property type="entry name" value="WalR-like"/>
</dbReference>